<gene>
    <name evidence="1" type="ORF">FHR33_009974</name>
</gene>
<sequence length="119" mass="13438">MGINVELLRHEPPARPLAKGKRQERPVFTVLEQVIDWDGLLPQLLGRVYNSGRTPTIDRIDPHGYVIFDEAQVRSLLVELPQLAKVAHEESEQQMVRELQRLSTACLATPGLQLCFNGD</sequence>
<evidence type="ECO:0000313" key="1">
    <source>
        <dbReference type="EMBL" id="MBB3734021.1"/>
    </source>
</evidence>
<dbReference type="GeneID" id="95395912"/>
<reference evidence="1 2" key="1">
    <citation type="submission" date="2020-08" db="EMBL/GenBank/DDBJ databases">
        <title>Sequencing the genomes of 1000 actinobacteria strains.</title>
        <authorList>
            <person name="Klenk H.-P."/>
        </authorList>
    </citation>
    <scope>NUCLEOTIDE SEQUENCE [LARGE SCALE GENOMIC DNA]</scope>
    <source>
        <strain evidence="1 2">DSM 44320</strain>
    </source>
</reference>
<dbReference type="EMBL" id="JACIBV010000003">
    <property type="protein sequence ID" value="MBB3734021.1"/>
    <property type="molecule type" value="Genomic_DNA"/>
</dbReference>
<keyword evidence="2" id="KW-1185">Reference proteome</keyword>
<comment type="caution">
    <text evidence="1">The sequence shown here is derived from an EMBL/GenBank/DDBJ whole genome shotgun (WGS) entry which is preliminary data.</text>
</comment>
<dbReference type="AlphaFoldDB" id="A0A7W5VFL6"/>
<proteinExistence type="predicted"/>
<name>A0A7W5VFL6_9ACTN</name>
<dbReference type="Proteomes" id="UP000579945">
    <property type="component" value="Unassembled WGS sequence"/>
</dbReference>
<protein>
    <submittedName>
        <fullName evidence="1">Uncharacterized protein</fullName>
    </submittedName>
</protein>
<dbReference type="RefSeq" id="WP_183662964.1">
    <property type="nucleotide sequence ID" value="NZ_JACIBV010000003.1"/>
</dbReference>
<organism evidence="1 2">
    <name type="scientific">Nonomuraea dietziae</name>
    <dbReference type="NCBI Taxonomy" id="65515"/>
    <lineage>
        <taxon>Bacteria</taxon>
        <taxon>Bacillati</taxon>
        <taxon>Actinomycetota</taxon>
        <taxon>Actinomycetes</taxon>
        <taxon>Streptosporangiales</taxon>
        <taxon>Streptosporangiaceae</taxon>
        <taxon>Nonomuraea</taxon>
    </lineage>
</organism>
<accession>A0A7W5VFL6</accession>
<evidence type="ECO:0000313" key="2">
    <source>
        <dbReference type="Proteomes" id="UP000579945"/>
    </source>
</evidence>